<dbReference type="AlphaFoldDB" id="A0A0C3Q4Q7"/>
<evidence type="ECO:0000313" key="2">
    <source>
        <dbReference type="Proteomes" id="UP000054248"/>
    </source>
</evidence>
<sequence length="359" mass="39716">MRAFSIAFRKAKGHAVTIKRSLKTSNQLRAQLDGPKTIKKTGRIEHDVQQAFPSPNQNHGQIDRIFVDPNQFASVLDVFFLSSNTLISRTPLGDQLATSVALRILAERHVSSLEDARDYLARGWLLAGQLRDPVAQALSVRVVEVFCQMGGAAYLRSALELFTAYVDHSNDKTKWNKASRDVVKALASIPPSSALSKAKTSYLELVMKVIARHKLRLQQRGYAAILHGTTLSSKLLAAILRDPDGREALQHHKNASRHIIALASHGSLHSAQALLRASEANPLRGDQLAALTKTGGARTVRRELYLMTKPGGLQDFQKPATTDAKRKRDLFQAHLQQFLRSNRPTGSLLATLDKMEKEE</sequence>
<gene>
    <name evidence="1" type="ORF">M407DRAFT_32445</name>
</gene>
<reference evidence="1 2" key="1">
    <citation type="submission" date="2014-04" db="EMBL/GenBank/DDBJ databases">
        <authorList>
            <consortium name="DOE Joint Genome Institute"/>
            <person name="Kuo A."/>
            <person name="Girlanda M."/>
            <person name="Perotto S."/>
            <person name="Kohler A."/>
            <person name="Nagy L.G."/>
            <person name="Floudas D."/>
            <person name="Copeland A."/>
            <person name="Barry K.W."/>
            <person name="Cichocki N."/>
            <person name="Veneault-Fourrey C."/>
            <person name="LaButti K."/>
            <person name="Lindquist E.A."/>
            <person name="Lipzen A."/>
            <person name="Lundell T."/>
            <person name="Morin E."/>
            <person name="Murat C."/>
            <person name="Sun H."/>
            <person name="Tunlid A."/>
            <person name="Henrissat B."/>
            <person name="Grigoriev I.V."/>
            <person name="Hibbett D.S."/>
            <person name="Martin F."/>
            <person name="Nordberg H.P."/>
            <person name="Cantor M.N."/>
            <person name="Hua S.X."/>
        </authorList>
    </citation>
    <scope>NUCLEOTIDE SEQUENCE [LARGE SCALE GENOMIC DNA]</scope>
    <source>
        <strain evidence="1 2">MUT 4182</strain>
    </source>
</reference>
<keyword evidence="2" id="KW-1185">Reference proteome</keyword>
<organism evidence="1 2">
    <name type="scientific">Tulasnella calospora MUT 4182</name>
    <dbReference type="NCBI Taxonomy" id="1051891"/>
    <lineage>
        <taxon>Eukaryota</taxon>
        <taxon>Fungi</taxon>
        <taxon>Dikarya</taxon>
        <taxon>Basidiomycota</taxon>
        <taxon>Agaricomycotina</taxon>
        <taxon>Agaricomycetes</taxon>
        <taxon>Cantharellales</taxon>
        <taxon>Tulasnellaceae</taxon>
        <taxon>Tulasnella</taxon>
    </lineage>
</organism>
<dbReference type="OrthoDB" id="185373at2759"/>
<accession>A0A0C3Q4Q7</accession>
<evidence type="ECO:0000313" key="1">
    <source>
        <dbReference type="EMBL" id="KIO17869.1"/>
    </source>
</evidence>
<feature type="non-terminal residue" evidence="1">
    <location>
        <position position="359"/>
    </location>
</feature>
<proteinExistence type="predicted"/>
<name>A0A0C3Q4Q7_9AGAM</name>
<reference evidence="2" key="2">
    <citation type="submission" date="2015-01" db="EMBL/GenBank/DDBJ databases">
        <title>Evolutionary Origins and Diversification of the Mycorrhizal Mutualists.</title>
        <authorList>
            <consortium name="DOE Joint Genome Institute"/>
            <consortium name="Mycorrhizal Genomics Consortium"/>
            <person name="Kohler A."/>
            <person name="Kuo A."/>
            <person name="Nagy L.G."/>
            <person name="Floudas D."/>
            <person name="Copeland A."/>
            <person name="Barry K.W."/>
            <person name="Cichocki N."/>
            <person name="Veneault-Fourrey C."/>
            <person name="LaButti K."/>
            <person name="Lindquist E.A."/>
            <person name="Lipzen A."/>
            <person name="Lundell T."/>
            <person name="Morin E."/>
            <person name="Murat C."/>
            <person name="Riley R."/>
            <person name="Ohm R."/>
            <person name="Sun H."/>
            <person name="Tunlid A."/>
            <person name="Henrissat B."/>
            <person name="Grigoriev I.V."/>
            <person name="Hibbett D.S."/>
            <person name="Martin F."/>
        </authorList>
    </citation>
    <scope>NUCLEOTIDE SEQUENCE [LARGE SCALE GENOMIC DNA]</scope>
    <source>
        <strain evidence="2">MUT 4182</strain>
    </source>
</reference>
<protein>
    <submittedName>
        <fullName evidence="1">Uncharacterized protein</fullName>
    </submittedName>
</protein>
<dbReference type="Proteomes" id="UP000054248">
    <property type="component" value="Unassembled WGS sequence"/>
</dbReference>
<dbReference type="HOGENOM" id="CLU_772874_0_0_1"/>
<dbReference type="EMBL" id="KN823335">
    <property type="protein sequence ID" value="KIO17869.1"/>
    <property type="molecule type" value="Genomic_DNA"/>
</dbReference>